<dbReference type="AlphaFoldDB" id="A0A0V1Q4Q2"/>
<dbReference type="EMBL" id="LMYN01000009">
    <property type="protein sequence ID" value="KSA03472.1"/>
    <property type="molecule type" value="Genomic_DNA"/>
</dbReference>
<accession>A0A0V1Q4Q2</accession>
<evidence type="ECO:0000313" key="2">
    <source>
        <dbReference type="Proteomes" id="UP000054251"/>
    </source>
</evidence>
<reference evidence="1 2" key="1">
    <citation type="submission" date="2015-11" db="EMBL/GenBank/DDBJ databases">
        <title>The genome of Debaryomyces fabryi.</title>
        <authorList>
            <person name="Tafer H."/>
            <person name="Lopandic K."/>
        </authorList>
    </citation>
    <scope>NUCLEOTIDE SEQUENCE [LARGE SCALE GENOMIC DNA]</scope>
    <source>
        <strain evidence="1 2">CBS 789</strain>
    </source>
</reference>
<evidence type="ECO:0000313" key="1">
    <source>
        <dbReference type="EMBL" id="KSA03472.1"/>
    </source>
</evidence>
<sequence length="75" mass="8551">MLSEIESDLGLSLICSNKEICVDLRHLSNWIVIPSETNDMQGDVEFKGLFKSYTNRSNVSTLVRQSLFGRKYIPL</sequence>
<dbReference type="Proteomes" id="UP000054251">
    <property type="component" value="Unassembled WGS sequence"/>
</dbReference>
<name>A0A0V1Q4Q2_9ASCO</name>
<proteinExistence type="predicted"/>
<organism evidence="1 2">
    <name type="scientific">Debaryomyces fabryi</name>
    <dbReference type="NCBI Taxonomy" id="58627"/>
    <lineage>
        <taxon>Eukaryota</taxon>
        <taxon>Fungi</taxon>
        <taxon>Dikarya</taxon>
        <taxon>Ascomycota</taxon>
        <taxon>Saccharomycotina</taxon>
        <taxon>Pichiomycetes</taxon>
        <taxon>Debaryomycetaceae</taxon>
        <taxon>Debaryomyces</taxon>
    </lineage>
</organism>
<comment type="caution">
    <text evidence="1">The sequence shown here is derived from an EMBL/GenBank/DDBJ whole genome shotgun (WGS) entry which is preliminary data.</text>
</comment>
<protein>
    <submittedName>
        <fullName evidence="1">Uncharacterized protein</fullName>
    </submittedName>
</protein>
<dbReference type="GeneID" id="26837797"/>
<keyword evidence="2" id="KW-1185">Reference proteome</keyword>
<dbReference type="RefSeq" id="XP_015469574.1">
    <property type="nucleotide sequence ID" value="XM_015609618.1"/>
</dbReference>
<gene>
    <name evidence="1" type="ORF">AC631_00788</name>
</gene>